<keyword evidence="1 3" id="KW-0378">Hydrolase</keyword>
<dbReference type="PANTHER" id="PTHR48081">
    <property type="entry name" value="AB HYDROLASE SUPERFAMILY PROTEIN C4A8.06C"/>
    <property type="match status" value="1"/>
</dbReference>
<organism evidence="3 4">
    <name type="scientific">Absicoccus intestinalis</name>
    <dbReference type="NCBI Taxonomy" id="2926319"/>
    <lineage>
        <taxon>Bacteria</taxon>
        <taxon>Bacillati</taxon>
        <taxon>Bacillota</taxon>
        <taxon>Erysipelotrichia</taxon>
        <taxon>Erysipelotrichales</taxon>
        <taxon>Erysipelotrichaceae</taxon>
        <taxon>Absicoccus</taxon>
    </lineage>
</organism>
<dbReference type="GO" id="GO:0016787">
    <property type="term" value="F:hydrolase activity"/>
    <property type="evidence" value="ECO:0007669"/>
    <property type="project" value="UniProtKB-KW"/>
</dbReference>
<accession>A0ABU4WIZ7</accession>
<dbReference type="RefSeq" id="WP_320324857.1">
    <property type="nucleotide sequence ID" value="NZ_JALBUS010000002.1"/>
</dbReference>
<keyword evidence="4" id="KW-1185">Reference proteome</keyword>
<dbReference type="Pfam" id="PF20434">
    <property type="entry name" value="BD-FAE"/>
    <property type="match status" value="1"/>
</dbReference>
<name>A0ABU4WIZ7_9FIRM</name>
<dbReference type="InterPro" id="IPR050300">
    <property type="entry name" value="GDXG_lipolytic_enzyme"/>
</dbReference>
<sequence>MNRFIEMLKELFEDGEKKRLENYDQSITNRKDIIRYENIEYGEDSIWNTLDVYRCQSLEGKVLPVLVNVHGGGWIYGDKKGYRYYCEALADKGYVVVNVNYHLVDSAYFPKPMEDLNEAMNWIYENGQNYLMDIDHIFALGDSAGAHILGAYACACSNAEYAKLFSFSFIKQPFEAIALNCGVYFTHINEKKTDFVRMLALNYLNLENIEKVKISDERQSEYASKIDRFEFIKYINNDYPDTFVMSAQYDFVRIHSASLASKLTQEGINMEYRMYSSKTHKLEHVFHTDLNLPEALLCNEEEIRFFKNHTL</sequence>
<dbReference type="EMBL" id="JALBUS010000002">
    <property type="protein sequence ID" value="MDX8416522.1"/>
    <property type="molecule type" value="Genomic_DNA"/>
</dbReference>
<evidence type="ECO:0000259" key="2">
    <source>
        <dbReference type="Pfam" id="PF20434"/>
    </source>
</evidence>
<gene>
    <name evidence="3" type="ORF">MOZ64_01490</name>
</gene>
<dbReference type="Gene3D" id="3.40.50.1820">
    <property type="entry name" value="alpha/beta hydrolase"/>
    <property type="match status" value="1"/>
</dbReference>
<feature type="domain" description="BD-FAE-like" evidence="2">
    <location>
        <begin position="50"/>
        <end position="251"/>
    </location>
</feature>
<proteinExistence type="predicted"/>
<reference evidence="3 4" key="1">
    <citation type="submission" date="2022-03" db="EMBL/GenBank/DDBJ databases">
        <title>Novel taxa within the pig intestine.</title>
        <authorList>
            <person name="Wylensek D."/>
            <person name="Bishof K."/>
            <person name="Afrizal A."/>
            <person name="Clavel T."/>
        </authorList>
    </citation>
    <scope>NUCLEOTIDE SEQUENCE [LARGE SCALE GENOMIC DNA]</scope>
    <source>
        <strain evidence="3 4">Cla-KB-P134</strain>
    </source>
</reference>
<dbReference type="InterPro" id="IPR029058">
    <property type="entry name" value="AB_hydrolase_fold"/>
</dbReference>
<evidence type="ECO:0000313" key="4">
    <source>
        <dbReference type="Proteomes" id="UP001285244"/>
    </source>
</evidence>
<comment type="caution">
    <text evidence="3">The sequence shown here is derived from an EMBL/GenBank/DDBJ whole genome shotgun (WGS) entry which is preliminary data.</text>
</comment>
<dbReference type="Proteomes" id="UP001285244">
    <property type="component" value="Unassembled WGS sequence"/>
</dbReference>
<dbReference type="SUPFAM" id="SSF53474">
    <property type="entry name" value="alpha/beta-Hydrolases"/>
    <property type="match status" value="1"/>
</dbReference>
<protein>
    <submittedName>
        <fullName evidence="3">Alpha/beta hydrolase</fullName>
    </submittedName>
</protein>
<evidence type="ECO:0000313" key="3">
    <source>
        <dbReference type="EMBL" id="MDX8416522.1"/>
    </source>
</evidence>
<evidence type="ECO:0000256" key="1">
    <source>
        <dbReference type="ARBA" id="ARBA00022801"/>
    </source>
</evidence>
<dbReference type="InterPro" id="IPR049492">
    <property type="entry name" value="BD-FAE-like_dom"/>
</dbReference>